<name>A0A9N9DHZ5_9GLOM</name>
<keyword evidence="2" id="KW-1185">Reference proteome</keyword>
<dbReference type="OrthoDB" id="515887at2759"/>
<dbReference type="EMBL" id="CAJVPZ010012535">
    <property type="protein sequence ID" value="CAG8640605.1"/>
    <property type="molecule type" value="Genomic_DNA"/>
</dbReference>
<dbReference type="Proteomes" id="UP000789396">
    <property type="component" value="Unassembled WGS sequence"/>
</dbReference>
<comment type="caution">
    <text evidence="1">The sequence shown here is derived from an EMBL/GenBank/DDBJ whole genome shotgun (WGS) entry which is preliminary data.</text>
</comment>
<sequence length="87" mass="9848">MGIFLLVIYLTPLGDFKVDHHDELIAEDIEVDLKAEASLLGLSSFVGVTLEIVVFYFGKHISESTVPEICIIRIFWYNYESLVISPD</sequence>
<evidence type="ECO:0000313" key="2">
    <source>
        <dbReference type="Proteomes" id="UP000789396"/>
    </source>
</evidence>
<dbReference type="AlphaFoldDB" id="A0A9N9DHZ5"/>
<organism evidence="1 2">
    <name type="scientific">Racocetra fulgida</name>
    <dbReference type="NCBI Taxonomy" id="60492"/>
    <lineage>
        <taxon>Eukaryota</taxon>
        <taxon>Fungi</taxon>
        <taxon>Fungi incertae sedis</taxon>
        <taxon>Mucoromycota</taxon>
        <taxon>Glomeromycotina</taxon>
        <taxon>Glomeromycetes</taxon>
        <taxon>Diversisporales</taxon>
        <taxon>Gigasporaceae</taxon>
        <taxon>Racocetra</taxon>
    </lineage>
</organism>
<proteinExistence type="predicted"/>
<gene>
    <name evidence="1" type="ORF">RFULGI_LOCUS8067</name>
</gene>
<evidence type="ECO:0000313" key="1">
    <source>
        <dbReference type="EMBL" id="CAG8640605.1"/>
    </source>
</evidence>
<protein>
    <submittedName>
        <fullName evidence="1">17667_t:CDS:1</fullName>
    </submittedName>
</protein>
<accession>A0A9N9DHZ5</accession>
<reference evidence="1" key="1">
    <citation type="submission" date="2021-06" db="EMBL/GenBank/DDBJ databases">
        <authorList>
            <person name="Kallberg Y."/>
            <person name="Tangrot J."/>
            <person name="Rosling A."/>
        </authorList>
    </citation>
    <scope>NUCLEOTIDE SEQUENCE</scope>
    <source>
        <strain evidence="1">IN212</strain>
    </source>
</reference>